<gene>
    <name evidence="2" type="ORF">QJS10_CPB19g01629</name>
</gene>
<evidence type="ECO:0000256" key="1">
    <source>
        <dbReference type="SAM" id="MobiDB-lite"/>
    </source>
</evidence>
<evidence type="ECO:0000313" key="2">
    <source>
        <dbReference type="EMBL" id="KAK1288169.1"/>
    </source>
</evidence>
<sequence>MSTTSSASPTTTTSAAPPPPSTAIKPPPPPRPPSTTAPRPLSTARPPNPSQPQGMLYSMGAPTRAFPIKNPASAGAAAARSYLPEPHRVIVNPSALTGFGRGNSAEAVAAIATGFPSGPVRSYGSNISLAAAAQPMQQPPLPPAPRAHFSRPAALLPTKNAVPFVPRPKVARLPNSSSTLDTNNHKDLREKCRDGTVELINGRKVCMGKLNLVKDANEVPLYGFCRSWLRNGATQEFQDAVSVEHLSAQALLKGHINRAKKVRERLRKDRYKLINRYKHRLALILPSSVEQGRIDEDPGS</sequence>
<dbReference type="Proteomes" id="UP001180020">
    <property type="component" value="Unassembled WGS sequence"/>
</dbReference>
<comment type="caution">
    <text evidence="2">The sequence shown here is derived from an EMBL/GenBank/DDBJ whole genome shotgun (WGS) entry which is preliminary data.</text>
</comment>
<dbReference type="AlphaFoldDB" id="A0AAV9CIM5"/>
<dbReference type="EMBL" id="JAUJYO010000019">
    <property type="protein sequence ID" value="KAK1288169.1"/>
    <property type="molecule type" value="Genomic_DNA"/>
</dbReference>
<name>A0AAV9CIM5_ACOCL</name>
<protein>
    <submittedName>
        <fullName evidence="2">Uncharacterized protein</fullName>
    </submittedName>
</protein>
<proteinExistence type="predicted"/>
<evidence type="ECO:0000313" key="3">
    <source>
        <dbReference type="Proteomes" id="UP001180020"/>
    </source>
</evidence>
<feature type="compositionally biased region" description="Low complexity" evidence="1">
    <location>
        <begin position="1"/>
        <end position="15"/>
    </location>
</feature>
<feature type="region of interest" description="Disordered" evidence="1">
    <location>
        <begin position="1"/>
        <end position="61"/>
    </location>
</feature>
<reference evidence="2" key="2">
    <citation type="submission" date="2023-06" db="EMBL/GenBank/DDBJ databases">
        <authorList>
            <person name="Ma L."/>
            <person name="Liu K.-W."/>
            <person name="Li Z."/>
            <person name="Hsiao Y.-Y."/>
            <person name="Qi Y."/>
            <person name="Fu T."/>
            <person name="Tang G."/>
            <person name="Zhang D."/>
            <person name="Sun W.-H."/>
            <person name="Liu D.-K."/>
            <person name="Li Y."/>
            <person name="Chen G.-Z."/>
            <person name="Liu X.-D."/>
            <person name="Liao X.-Y."/>
            <person name="Jiang Y.-T."/>
            <person name="Yu X."/>
            <person name="Hao Y."/>
            <person name="Huang J."/>
            <person name="Zhao X.-W."/>
            <person name="Ke S."/>
            <person name="Chen Y.-Y."/>
            <person name="Wu W.-L."/>
            <person name="Hsu J.-L."/>
            <person name="Lin Y.-F."/>
            <person name="Huang M.-D."/>
            <person name="Li C.-Y."/>
            <person name="Huang L."/>
            <person name="Wang Z.-W."/>
            <person name="Zhao X."/>
            <person name="Zhong W.-Y."/>
            <person name="Peng D.-H."/>
            <person name="Ahmad S."/>
            <person name="Lan S."/>
            <person name="Zhang J.-S."/>
            <person name="Tsai W.-C."/>
            <person name="Van De Peer Y."/>
            <person name="Liu Z.-J."/>
        </authorList>
    </citation>
    <scope>NUCLEOTIDE SEQUENCE</scope>
    <source>
        <strain evidence="2">CP</strain>
        <tissue evidence="2">Leaves</tissue>
    </source>
</reference>
<feature type="compositionally biased region" description="Pro residues" evidence="1">
    <location>
        <begin position="16"/>
        <end position="35"/>
    </location>
</feature>
<organism evidence="2 3">
    <name type="scientific">Acorus calamus</name>
    <name type="common">Sweet flag</name>
    <dbReference type="NCBI Taxonomy" id="4465"/>
    <lineage>
        <taxon>Eukaryota</taxon>
        <taxon>Viridiplantae</taxon>
        <taxon>Streptophyta</taxon>
        <taxon>Embryophyta</taxon>
        <taxon>Tracheophyta</taxon>
        <taxon>Spermatophyta</taxon>
        <taxon>Magnoliopsida</taxon>
        <taxon>Liliopsida</taxon>
        <taxon>Acoraceae</taxon>
        <taxon>Acorus</taxon>
    </lineage>
</organism>
<accession>A0AAV9CIM5</accession>
<reference evidence="2" key="1">
    <citation type="journal article" date="2023" name="Nat. Commun.">
        <title>Diploid and tetraploid genomes of Acorus and the evolution of monocots.</title>
        <authorList>
            <person name="Ma L."/>
            <person name="Liu K.W."/>
            <person name="Li Z."/>
            <person name="Hsiao Y.Y."/>
            <person name="Qi Y."/>
            <person name="Fu T."/>
            <person name="Tang G.D."/>
            <person name="Zhang D."/>
            <person name="Sun W.H."/>
            <person name="Liu D.K."/>
            <person name="Li Y."/>
            <person name="Chen G.Z."/>
            <person name="Liu X.D."/>
            <person name="Liao X.Y."/>
            <person name="Jiang Y.T."/>
            <person name="Yu X."/>
            <person name="Hao Y."/>
            <person name="Huang J."/>
            <person name="Zhao X.W."/>
            <person name="Ke S."/>
            <person name="Chen Y.Y."/>
            <person name="Wu W.L."/>
            <person name="Hsu J.L."/>
            <person name="Lin Y.F."/>
            <person name="Huang M.D."/>
            <person name="Li C.Y."/>
            <person name="Huang L."/>
            <person name="Wang Z.W."/>
            <person name="Zhao X."/>
            <person name="Zhong W.Y."/>
            <person name="Peng D.H."/>
            <person name="Ahmad S."/>
            <person name="Lan S."/>
            <person name="Zhang J.S."/>
            <person name="Tsai W.C."/>
            <person name="Van de Peer Y."/>
            <person name="Liu Z.J."/>
        </authorList>
    </citation>
    <scope>NUCLEOTIDE SEQUENCE</scope>
    <source>
        <strain evidence="2">CP</strain>
    </source>
</reference>
<dbReference type="PANTHER" id="PTHR37173">
    <property type="entry name" value="HYDROXYPROLINE-RICH GLYCOPROTEIN FAMILY PROTEIN"/>
    <property type="match status" value="1"/>
</dbReference>
<keyword evidence="3" id="KW-1185">Reference proteome</keyword>
<dbReference type="PANTHER" id="PTHR37173:SF1">
    <property type="entry name" value="PROLINE-RICH FAMILY PROTEIN"/>
    <property type="match status" value="1"/>
</dbReference>